<gene>
    <name evidence="2" type="ORF">IV417_10400</name>
</gene>
<dbReference type="InterPro" id="IPR021308">
    <property type="entry name" value="GfcB"/>
</dbReference>
<evidence type="ECO:0000313" key="3">
    <source>
        <dbReference type="Proteomes" id="UP001315686"/>
    </source>
</evidence>
<dbReference type="RefSeq" id="WP_327794025.1">
    <property type="nucleotide sequence ID" value="NZ_JADQAZ010000002.1"/>
</dbReference>
<comment type="caution">
    <text evidence="2">The sequence shown here is derived from an EMBL/GenBank/DDBJ whole genome shotgun (WGS) entry which is preliminary data.</text>
</comment>
<feature type="signal peptide" evidence="1">
    <location>
        <begin position="1"/>
        <end position="19"/>
    </location>
</feature>
<accession>A0AAP2CSM5</accession>
<name>A0AAP2CSM5_9RHOB</name>
<keyword evidence="3" id="KW-1185">Reference proteome</keyword>
<dbReference type="SUPFAM" id="SSF159270">
    <property type="entry name" value="YmcC-like"/>
    <property type="match status" value="1"/>
</dbReference>
<reference evidence="2 3" key="1">
    <citation type="journal article" date="2021" name="Arch. Microbiol.">
        <title>Harenicola maris gen. nov., sp. nov. isolated from the Sea of Japan shallow sediments.</title>
        <authorList>
            <person name="Romanenko L.A."/>
            <person name="Kurilenko V.V."/>
            <person name="Chernysheva N.Y."/>
            <person name="Tekutyeva L.A."/>
            <person name="Velansky P.V."/>
            <person name="Svetashev V.I."/>
            <person name="Isaeva M.P."/>
        </authorList>
    </citation>
    <scope>NUCLEOTIDE SEQUENCE [LARGE SCALE GENOMIC DNA]</scope>
    <source>
        <strain evidence="2 3">KMM 3653</strain>
    </source>
</reference>
<proteinExistence type="predicted"/>
<dbReference type="PROSITE" id="PS51257">
    <property type="entry name" value="PROKAR_LIPOPROTEIN"/>
    <property type="match status" value="1"/>
</dbReference>
<evidence type="ECO:0000256" key="1">
    <source>
        <dbReference type="SAM" id="SignalP"/>
    </source>
</evidence>
<sequence length="229" mass="23965">MTIKIRTITGILASALALASCGNEDNATAGYKEVYSALASVTKARKSAGTATGGAPANLVGNALSSIKGPVLIALTHGGKNTAAMGEFERNGSYQTFTTVDRQTLILKQGVLTGTRGLGEDLMSSEADASIALIRGRRSGTTTRTYRYLDGLGQERPLRLDCKIAPAGSEPVTNPAGGSISTTKVGEVCTAGGLKVTNIYWVGSDGFVWQSRQWVGPEFGDVALQHLRR</sequence>
<keyword evidence="2" id="KW-0449">Lipoprotein</keyword>
<dbReference type="Gene3D" id="2.40.360.10">
    <property type="entry name" value="YmcC-like"/>
    <property type="match status" value="1"/>
</dbReference>
<keyword evidence="1" id="KW-0732">Signal</keyword>
<dbReference type="EMBL" id="JADQAZ010000002">
    <property type="protein sequence ID" value="MBT0957801.1"/>
    <property type="molecule type" value="Genomic_DNA"/>
</dbReference>
<feature type="chain" id="PRO_5042885746" evidence="1">
    <location>
        <begin position="20"/>
        <end position="229"/>
    </location>
</feature>
<protein>
    <submittedName>
        <fullName evidence="2">YjbF family lipoprotein</fullName>
    </submittedName>
</protein>
<dbReference type="Pfam" id="PF11102">
    <property type="entry name" value="YjbF"/>
    <property type="match status" value="1"/>
</dbReference>
<dbReference type="AlphaFoldDB" id="A0AAP2CSM5"/>
<dbReference type="InterPro" id="IPR023373">
    <property type="entry name" value="YmcC_sf"/>
</dbReference>
<organism evidence="2 3">
    <name type="scientific">Harenicola maris</name>
    <dbReference type="NCBI Taxonomy" id="2841044"/>
    <lineage>
        <taxon>Bacteria</taxon>
        <taxon>Pseudomonadati</taxon>
        <taxon>Pseudomonadota</taxon>
        <taxon>Alphaproteobacteria</taxon>
        <taxon>Rhodobacterales</taxon>
        <taxon>Paracoccaceae</taxon>
        <taxon>Harenicola</taxon>
    </lineage>
</organism>
<dbReference type="Proteomes" id="UP001315686">
    <property type="component" value="Unassembled WGS sequence"/>
</dbReference>
<evidence type="ECO:0000313" key="2">
    <source>
        <dbReference type="EMBL" id="MBT0957801.1"/>
    </source>
</evidence>